<keyword evidence="2" id="KW-1185">Reference proteome</keyword>
<comment type="caution">
    <text evidence="1">The sequence shown here is derived from an EMBL/GenBank/DDBJ whole genome shotgun (WGS) entry which is preliminary data.</text>
</comment>
<name>A0ABR3MNH5_9TELE</name>
<sequence length="74" mass="7827">MSRSSGSSSGCVGGGSVVWLVWSGHNQARSLRLMDSLFSVTGTPWALIDASLAPRLYPASPLAFCEPNKAESDR</sequence>
<protein>
    <submittedName>
        <fullName evidence="1">Uncharacterized protein</fullName>
    </submittedName>
</protein>
<gene>
    <name evidence="1" type="ORF">QQF64_001847</name>
</gene>
<proteinExistence type="predicted"/>
<dbReference type="Proteomes" id="UP001558613">
    <property type="component" value="Unassembled WGS sequence"/>
</dbReference>
<evidence type="ECO:0000313" key="2">
    <source>
        <dbReference type="Proteomes" id="UP001558613"/>
    </source>
</evidence>
<evidence type="ECO:0000313" key="1">
    <source>
        <dbReference type="EMBL" id="KAL1266172.1"/>
    </source>
</evidence>
<accession>A0ABR3MNH5</accession>
<organism evidence="1 2">
    <name type="scientific">Cirrhinus molitorella</name>
    <name type="common">mud carp</name>
    <dbReference type="NCBI Taxonomy" id="172907"/>
    <lineage>
        <taxon>Eukaryota</taxon>
        <taxon>Metazoa</taxon>
        <taxon>Chordata</taxon>
        <taxon>Craniata</taxon>
        <taxon>Vertebrata</taxon>
        <taxon>Euteleostomi</taxon>
        <taxon>Actinopterygii</taxon>
        <taxon>Neopterygii</taxon>
        <taxon>Teleostei</taxon>
        <taxon>Ostariophysi</taxon>
        <taxon>Cypriniformes</taxon>
        <taxon>Cyprinidae</taxon>
        <taxon>Labeoninae</taxon>
        <taxon>Labeonini</taxon>
        <taxon>Cirrhinus</taxon>
    </lineage>
</organism>
<reference evidence="1 2" key="1">
    <citation type="submission" date="2023-09" db="EMBL/GenBank/DDBJ databases">
        <authorList>
            <person name="Wang M."/>
        </authorList>
    </citation>
    <scope>NUCLEOTIDE SEQUENCE [LARGE SCALE GENOMIC DNA]</scope>
    <source>
        <strain evidence="1">GT-2023</strain>
        <tissue evidence="1">Liver</tissue>
    </source>
</reference>
<dbReference type="EMBL" id="JAYMGO010000010">
    <property type="protein sequence ID" value="KAL1266172.1"/>
    <property type="molecule type" value="Genomic_DNA"/>
</dbReference>